<organism evidence="1 2">
    <name type="scientific">Ramazzottius varieornatus</name>
    <name type="common">Water bear</name>
    <name type="synonym">Tardigrade</name>
    <dbReference type="NCBI Taxonomy" id="947166"/>
    <lineage>
        <taxon>Eukaryota</taxon>
        <taxon>Metazoa</taxon>
        <taxon>Ecdysozoa</taxon>
        <taxon>Tardigrada</taxon>
        <taxon>Eutardigrada</taxon>
        <taxon>Parachela</taxon>
        <taxon>Hypsibioidea</taxon>
        <taxon>Ramazzottiidae</taxon>
        <taxon>Ramazzottius</taxon>
    </lineage>
</organism>
<protein>
    <submittedName>
        <fullName evidence="1">Uncharacterized protein</fullName>
    </submittedName>
</protein>
<gene>
    <name evidence="1" type="primary">RvY_04445-1</name>
    <name evidence="1" type="synonym">RvY_04445.1</name>
    <name evidence="1" type="ORF">RvY_04445</name>
</gene>
<reference evidence="1 2" key="1">
    <citation type="journal article" date="2016" name="Nat. Commun.">
        <title>Extremotolerant tardigrade genome and improved radiotolerance of human cultured cells by tardigrade-unique protein.</title>
        <authorList>
            <person name="Hashimoto T."/>
            <person name="Horikawa D.D."/>
            <person name="Saito Y."/>
            <person name="Kuwahara H."/>
            <person name="Kozuka-Hata H."/>
            <person name="Shin-I T."/>
            <person name="Minakuchi Y."/>
            <person name="Ohishi K."/>
            <person name="Motoyama A."/>
            <person name="Aizu T."/>
            <person name="Enomoto A."/>
            <person name="Kondo K."/>
            <person name="Tanaka S."/>
            <person name="Hara Y."/>
            <person name="Koshikawa S."/>
            <person name="Sagara H."/>
            <person name="Miura T."/>
            <person name="Yokobori S."/>
            <person name="Miyagawa K."/>
            <person name="Suzuki Y."/>
            <person name="Kubo T."/>
            <person name="Oyama M."/>
            <person name="Kohara Y."/>
            <person name="Fujiyama A."/>
            <person name="Arakawa K."/>
            <person name="Katayama T."/>
            <person name="Toyoda A."/>
            <person name="Kunieda T."/>
        </authorList>
    </citation>
    <scope>NUCLEOTIDE SEQUENCE [LARGE SCALE GENOMIC DNA]</scope>
    <source>
        <strain evidence="1 2">YOKOZUNA-1</strain>
    </source>
</reference>
<keyword evidence="2" id="KW-1185">Reference proteome</keyword>
<evidence type="ECO:0000313" key="1">
    <source>
        <dbReference type="EMBL" id="GAU92352.1"/>
    </source>
</evidence>
<accession>A0A1D1UXC6</accession>
<dbReference type="PROSITE" id="PS51257">
    <property type="entry name" value="PROKAR_LIPOPROTEIN"/>
    <property type="match status" value="1"/>
</dbReference>
<evidence type="ECO:0000313" key="2">
    <source>
        <dbReference type="Proteomes" id="UP000186922"/>
    </source>
</evidence>
<sequence length="58" mass="5932">MSVKPEEAGIEEVANGMGLQTVGGCGCNPVPTEFSGGDVGWTILKSLSGNFTSTLKKT</sequence>
<comment type="caution">
    <text evidence="1">The sequence shown here is derived from an EMBL/GenBank/DDBJ whole genome shotgun (WGS) entry which is preliminary data.</text>
</comment>
<dbReference type="AlphaFoldDB" id="A0A1D1UXC6"/>
<dbReference type="Proteomes" id="UP000186922">
    <property type="component" value="Unassembled WGS sequence"/>
</dbReference>
<proteinExistence type="predicted"/>
<name>A0A1D1UXC6_RAMVA</name>
<dbReference type="EMBL" id="BDGG01000002">
    <property type="protein sequence ID" value="GAU92352.1"/>
    <property type="molecule type" value="Genomic_DNA"/>
</dbReference>